<organism evidence="10 11">
    <name type="scientific">Loktanella salsilacus</name>
    <dbReference type="NCBI Taxonomy" id="195913"/>
    <lineage>
        <taxon>Bacteria</taxon>
        <taxon>Pseudomonadati</taxon>
        <taxon>Pseudomonadota</taxon>
        <taxon>Alphaproteobacteria</taxon>
        <taxon>Rhodobacterales</taxon>
        <taxon>Roseobacteraceae</taxon>
        <taxon>Loktanella</taxon>
    </lineage>
</organism>
<keyword evidence="4 8" id="KW-0812">Transmembrane</keyword>
<dbReference type="InterPro" id="IPR003399">
    <property type="entry name" value="Mce/MlaD"/>
</dbReference>
<gene>
    <name evidence="10" type="ORF">SAMN04488004_12535</name>
</gene>
<sequence>MSDETPNTNAAALDVRSAKPSIWRRLSFVWLVPILALIVSVSVAWQSFANRGVEVEISFENASGVTAGETKIKFRDVEVGTVERVEFASDLQNVLVYARVDQNVAPYLDADANFWVVRPEVGLRGVSGLDTVLSGVYITGDWNTEADVAQTHFTGLESAPLAPAGQKGTEIVLRTNDGSALSGGAPVLHQGIEVGVLGTPVLQDDGLTVEVSAFVNAPYDKIITSNTRFWDTAGFSVSLGSGGLALNVGSLASLLEGGIAFDTVVSGGTPIRDGQVYDLFTDEETARSSLFNDAGRPKLNVAVMFDGSVNGLAVGSEVRFQGLRVGQVADLGAVVIDTAGEAKVELRTVLAIEPGRLGLGEDATPDDALALLADFVNQGLRARLVTGNILSGSLIVELVEVADAAPATLNVEQQPFAVIPTTVSNITDVADQAQGVLNRINNLPIEDLMTSAIDLMDSANALVRSDGVMQTPEQVAGLLSDARTLIGGDAIQAIPDQIAAVVEQAQTIMAQVNGVIEQVGNADLVGSVTRTVANVEDGTKNLGEISDQAQALLTKVNALEVEALMAQATSALDAIEGVANNSDIAEVPVFLNQLLDEARALIASGDVQALPGELRNVAASADQILSDLTAENVSGQLTNAIAAAASAAENLDTASQQLPAITQQLNTLSANAAQMDLESLAKSAETTLNSIDALVGTPSAQALPASLSSALDEVQLFLNDIRAGGAVQNVNAALQSANNAAQAIEEAARSLPELSRQTGLLVTSTGEVLSSYGDRSRFNAETLSTLRDIQEAADAVSSLARAIQRNPNSLITGR</sequence>
<evidence type="ECO:0000256" key="5">
    <source>
        <dbReference type="ARBA" id="ARBA00022989"/>
    </source>
</evidence>
<keyword evidence="5 8" id="KW-1133">Transmembrane helix</keyword>
<feature type="domain" description="Mce/MlaD" evidence="9">
    <location>
        <begin position="51"/>
        <end position="137"/>
    </location>
</feature>
<dbReference type="STRING" id="195913.SAMN04488004_12535"/>
<dbReference type="PANTHER" id="PTHR30462:SF2">
    <property type="entry name" value="INTERMEMBRANE TRANSPORT PROTEIN PQIB"/>
    <property type="match status" value="1"/>
</dbReference>
<dbReference type="AlphaFoldDB" id="A0A1I4IEP5"/>
<proteinExistence type="predicted"/>
<keyword evidence="2" id="KW-1003">Cell membrane</keyword>
<evidence type="ECO:0000256" key="6">
    <source>
        <dbReference type="ARBA" id="ARBA00023136"/>
    </source>
</evidence>
<evidence type="ECO:0000313" key="11">
    <source>
        <dbReference type="Proteomes" id="UP000199550"/>
    </source>
</evidence>
<evidence type="ECO:0000256" key="3">
    <source>
        <dbReference type="ARBA" id="ARBA00022519"/>
    </source>
</evidence>
<feature type="transmembrane region" description="Helical" evidence="8">
    <location>
        <begin position="26"/>
        <end position="45"/>
    </location>
</feature>
<keyword evidence="7" id="KW-0175">Coiled coil</keyword>
<keyword evidence="3" id="KW-0997">Cell inner membrane</keyword>
<evidence type="ECO:0000256" key="8">
    <source>
        <dbReference type="SAM" id="Phobius"/>
    </source>
</evidence>
<feature type="domain" description="Mce/MlaD" evidence="9">
    <location>
        <begin position="168"/>
        <end position="228"/>
    </location>
</feature>
<dbReference type="Pfam" id="PF02470">
    <property type="entry name" value="MlaD"/>
    <property type="match status" value="3"/>
</dbReference>
<comment type="subcellular location">
    <subcellularLocation>
        <location evidence="1">Cell inner membrane</location>
    </subcellularLocation>
</comment>
<evidence type="ECO:0000313" key="10">
    <source>
        <dbReference type="EMBL" id="SFL52775.1"/>
    </source>
</evidence>
<feature type="domain" description="Mce/MlaD" evidence="9">
    <location>
        <begin position="303"/>
        <end position="398"/>
    </location>
</feature>
<dbReference type="InterPro" id="IPR051800">
    <property type="entry name" value="PqiA-PqiB_transport"/>
</dbReference>
<name>A0A1I4IEP5_9RHOB</name>
<reference evidence="10 11" key="1">
    <citation type="submission" date="2016-10" db="EMBL/GenBank/DDBJ databases">
        <authorList>
            <person name="de Groot N.N."/>
        </authorList>
    </citation>
    <scope>NUCLEOTIDE SEQUENCE [LARGE SCALE GENOMIC DNA]</scope>
    <source>
        <strain evidence="10 11">DSM 16199</strain>
    </source>
</reference>
<evidence type="ECO:0000259" key="9">
    <source>
        <dbReference type="Pfam" id="PF02470"/>
    </source>
</evidence>
<feature type="coiled-coil region" evidence="7">
    <location>
        <begin position="727"/>
        <end position="757"/>
    </location>
</feature>
<keyword evidence="6 8" id="KW-0472">Membrane</keyword>
<dbReference type="RefSeq" id="WP_090191292.1">
    <property type="nucleotide sequence ID" value="NZ_CAXYBM010000019.1"/>
</dbReference>
<protein>
    <submittedName>
        <fullName evidence="10">Paraquat-inducible protein B</fullName>
    </submittedName>
</protein>
<evidence type="ECO:0000256" key="7">
    <source>
        <dbReference type="SAM" id="Coils"/>
    </source>
</evidence>
<dbReference type="OrthoDB" id="9806984at2"/>
<evidence type="ECO:0000256" key="2">
    <source>
        <dbReference type="ARBA" id="ARBA00022475"/>
    </source>
</evidence>
<dbReference type="PANTHER" id="PTHR30462">
    <property type="entry name" value="INTERMEMBRANE TRANSPORT PROTEIN PQIB-RELATED"/>
    <property type="match status" value="1"/>
</dbReference>
<keyword evidence="11" id="KW-1185">Reference proteome</keyword>
<evidence type="ECO:0000256" key="4">
    <source>
        <dbReference type="ARBA" id="ARBA00022692"/>
    </source>
</evidence>
<evidence type="ECO:0000256" key="1">
    <source>
        <dbReference type="ARBA" id="ARBA00004533"/>
    </source>
</evidence>
<dbReference type="EMBL" id="FOTF01000025">
    <property type="protein sequence ID" value="SFL52775.1"/>
    <property type="molecule type" value="Genomic_DNA"/>
</dbReference>
<accession>A0A1I4IEP5</accession>
<dbReference type="GO" id="GO:0005886">
    <property type="term" value="C:plasma membrane"/>
    <property type="evidence" value="ECO:0007669"/>
    <property type="project" value="UniProtKB-SubCell"/>
</dbReference>
<dbReference type="Proteomes" id="UP000199550">
    <property type="component" value="Unassembled WGS sequence"/>
</dbReference>